<keyword evidence="2" id="KW-0012">Acyltransferase</keyword>
<evidence type="ECO:0000259" key="3">
    <source>
        <dbReference type="PROSITE" id="PS51186"/>
    </source>
</evidence>
<dbReference type="PROSITE" id="PS51186">
    <property type="entry name" value="GNAT"/>
    <property type="match status" value="1"/>
</dbReference>
<feature type="domain" description="VOC" evidence="4">
    <location>
        <begin position="7"/>
        <end position="122"/>
    </location>
</feature>
<dbReference type="CDD" id="cd04301">
    <property type="entry name" value="NAT_SF"/>
    <property type="match status" value="1"/>
</dbReference>
<evidence type="ECO:0000313" key="5">
    <source>
        <dbReference type="EMBL" id="KAA2243274.1"/>
    </source>
</evidence>
<evidence type="ECO:0000313" key="6">
    <source>
        <dbReference type="Proteomes" id="UP000324611"/>
    </source>
</evidence>
<dbReference type="InterPro" id="IPR050832">
    <property type="entry name" value="Bact_Acetyltransf"/>
</dbReference>
<dbReference type="SUPFAM" id="SSF54593">
    <property type="entry name" value="Glyoxalase/Bleomycin resistance protein/Dihydroxybiphenyl dioxygenase"/>
    <property type="match status" value="1"/>
</dbReference>
<dbReference type="InterPro" id="IPR016181">
    <property type="entry name" value="Acyl_CoA_acyltransferase"/>
</dbReference>
<dbReference type="InterPro" id="IPR004360">
    <property type="entry name" value="Glyas_Fos-R_dOase_dom"/>
</dbReference>
<dbReference type="EMBL" id="VUOC01000002">
    <property type="protein sequence ID" value="KAA2243274.1"/>
    <property type="molecule type" value="Genomic_DNA"/>
</dbReference>
<dbReference type="PANTHER" id="PTHR43877">
    <property type="entry name" value="AMINOALKYLPHOSPHONATE N-ACETYLTRANSFERASE-RELATED-RELATED"/>
    <property type="match status" value="1"/>
</dbReference>
<dbReference type="AlphaFoldDB" id="A0A5B2VWW5"/>
<dbReference type="InterPro" id="IPR037523">
    <property type="entry name" value="VOC_core"/>
</dbReference>
<protein>
    <submittedName>
        <fullName evidence="5">GNAT family N-acetyltransferase</fullName>
    </submittedName>
</protein>
<dbReference type="Gene3D" id="3.10.180.10">
    <property type="entry name" value="2,3-Dihydroxybiphenyl 1,2-Dioxygenase, domain 1"/>
    <property type="match status" value="1"/>
</dbReference>
<organism evidence="5 6">
    <name type="scientific">Chitinophaga agrisoli</name>
    <dbReference type="NCBI Taxonomy" id="2607653"/>
    <lineage>
        <taxon>Bacteria</taxon>
        <taxon>Pseudomonadati</taxon>
        <taxon>Bacteroidota</taxon>
        <taxon>Chitinophagia</taxon>
        <taxon>Chitinophagales</taxon>
        <taxon>Chitinophagaceae</taxon>
        <taxon>Chitinophaga</taxon>
    </lineage>
</organism>
<proteinExistence type="predicted"/>
<gene>
    <name evidence="5" type="ORF">F0L74_12240</name>
</gene>
<evidence type="ECO:0000259" key="4">
    <source>
        <dbReference type="PROSITE" id="PS51819"/>
    </source>
</evidence>
<sequence>MEHQEPVFSHAEPCFPVKDVAETIRYWQEVLGFPNKWTWDDPPTLGAVSWHGAHVQFFQYTGTTPLPKEYSVWIRVRHVDALYALHQQRNANIVSRLEQQPWGMHQYAVRDNNGYYVCFAGPVEDKRATDAVRPPAVKVHMQLPAAEDYIRLSVAVGWSALTHEAARARIAPAVTGVIAADAESGMVIGCVLLMGDDLSYYYVKDVMVHPDWQRKGIGTAMMKALTGWLDTHGADKALVSLITGETLEPFYRQAGFTEAFGMIRYVNKG</sequence>
<dbReference type="SUPFAM" id="SSF55729">
    <property type="entry name" value="Acyl-CoA N-acyltransferases (Nat)"/>
    <property type="match status" value="1"/>
</dbReference>
<dbReference type="Proteomes" id="UP000324611">
    <property type="component" value="Unassembled WGS sequence"/>
</dbReference>
<dbReference type="InterPro" id="IPR000182">
    <property type="entry name" value="GNAT_dom"/>
</dbReference>
<keyword evidence="6" id="KW-1185">Reference proteome</keyword>
<reference evidence="5 6" key="1">
    <citation type="submission" date="2019-09" db="EMBL/GenBank/DDBJ databases">
        <title>Chitinophaga ginsengihumi sp. nov., isolated from soil of ginseng rhizosphere.</title>
        <authorList>
            <person name="Lee J."/>
        </authorList>
    </citation>
    <scope>NUCLEOTIDE SEQUENCE [LARGE SCALE GENOMIC DNA]</scope>
    <source>
        <strain evidence="5 6">BN140078</strain>
    </source>
</reference>
<dbReference type="GO" id="GO:0016747">
    <property type="term" value="F:acyltransferase activity, transferring groups other than amino-acyl groups"/>
    <property type="evidence" value="ECO:0007669"/>
    <property type="project" value="InterPro"/>
</dbReference>
<comment type="caution">
    <text evidence="5">The sequence shown here is derived from an EMBL/GenBank/DDBJ whole genome shotgun (WGS) entry which is preliminary data.</text>
</comment>
<keyword evidence="1 5" id="KW-0808">Transferase</keyword>
<dbReference type="Pfam" id="PF00903">
    <property type="entry name" value="Glyoxalase"/>
    <property type="match status" value="1"/>
</dbReference>
<dbReference type="Pfam" id="PF13508">
    <property type="entry name" value="Acetyltransf_7"/>
    <property type="match status" value="1"/>
</dbReference>
<reference evidence="5 6" key="2">
    <citation type="submission" date="2019-09" db="EMBL/GenBank/DDBJ databases">
        <authorList>
            <person name="Jin C."/>
        </authorList>
    </citation>
    <scope>NUCLEOTIDE SEQUENCE [LARGE SCALE GENOMIC DNA]</scope>
    <source>
        <strain evidence="5 6">BN140078</strain>
    </source>
</reference>
<accession>A0A5B2VWW5</accession>
<name>A0A5B2VWW5_9BACT</name>
<dbReference type="PROSITE" id="PS51819">
    <property type="entry name" value="VOC"/>
    <property type="match status" value="1"/>
</dbReference>
<evidence type="ECO:0000256" key="1">
    <source>
        <dbReference type="ARBA" id="ARBA00022679"/>
    </source>
</evidence>
<evidence type="ECO:0000256" key="2">
    <source>
        <dbReference type="ARBA" id="ARBA00023315"/>
    </source>
</evidence>
<dbReference type="Gene3D" id="3.40.630.30">
    <property type="match status" value="1"/>
</dbReference>
<feature type="domain" description="N-acetyltransferase" evidence="3">
    <location>
        <begin position="130"/>
        <end position="269"/>
    </location>
</feature>
<dbReference type="RefSeq" id="WP_149838150.1">
    <property type="nucleotide sequence ID" value="NZ_VUOC01000002.1"/>
</dbReference>
<dbReference type="InterPro" id="IPR029068">
    <property type="entry name" value="Glyas_Bleomycin-R_OHBP_Dase"/>
</dbReference>